<evidence type="ECO:0008006" key="4">
    <source>
        <dbReference type="Google" id="ProtNLM"/>
    </source>
</evidence>
<keyword evidence="1" id="KW-0732">Signal</keyword>
<dbReference type="Proteomes" id="UP001301769">
    <property type="component" value="Unassembled WGS sequence"/>
</dbReference>
<reference evidence="2" key="2">
    <citation type="submission" date="2023-05" db="EMBL/GenBank/DDBJ databases">
        <authorList>
            <consortium name="Lawrence Berkeley National Laboratory"/>
            <person name="Steindorff A."/>
            <person name="Hensen N."/>
            <person name="Bonometti L."/>
            <person name="Westerberg I."/>
            <person name="Brannstrom I.O."/>
            <person name="Guillou S."/>
            <person name="Cros-Aarteil S."/>
            <person name="Calhoun S."/>
            <person name="Haridas S."/>
            <person name="Kuo A."/>
            <person name="Mondo S."/>
            <person name="Pangilinan J."/>
            <person name="Riley R."/>
            <person name="Labutti K."/>
            <person name="Andreopoulos B."/>
            <person name="Lipzen A."/>
            <person name="Chen C."/>
            <person name="Yanf M."/>
            <person name="Daum C."/>
            <person name="Ng V."/>
            <person name="Clum A."/>
            <person name="Ohm R."/>
            <person name="Martin F."/>
            <person name="Silar P."/>
            <person name="Natvig D."/>
            <person name="Lalanne C."/>
            <person name="Gautier V."/>
            <person name="Ament-Velasquez S.L."/>
            <person name="Kruys A."/>
            <person name="Hutchinson M.I."/>
            <person name="Powell A.J."/>
            <person name="Barry K."/>
            <person name="Miller A.N."/>
            <person name="Grigoriev I.V."/>
            <person name="Debuchy R."/>
            <person name="Gladieux P."/>
            <person name="Thoren M.H."/>
            <person name="Johannesson H."/>
        </authorList>
    </citation>
    <scope>NUCLEOTIDE SEQUENCE</scope>
    <source>
        <strain evidence="2">PSN293</strain>
    </source>
</reference>
<name>A0AAN7BD69_9PEZI</name>
<evidence type="ECO:0000313" key="2">
    <source>
        <dbReference type="EMBL" id="KAK4219007.1"/>
    </source>
</evidence>
<keyword evidence="3" id="KW-1185">Reference proteome</keyword>
<feature type="chain" id="PRO_5043055430" description="Secreted protein" evidence="1">
    <location>
        <begin position="27"/>
        <end position="171"/>
    </location>
</feature>
<dbReference type="EMBL" id="MU858050">
    <property type="protein sequence ID" value="KAK4219007.1"/>
    <property type="molecule type" value="Genomic_DNA"/>
</dbReference>
<comment type="caution">
    <text evidence="2">The sequence shown here is derived from an EMBL/GenBank/DDBJ whole genome shotgun (WGS) entry which is preliminary data.</text>
</comment>
<evidence type="ECO:0000313" key="3">
    <source>
        <dbReference type="Proteomes" id="UP001301769"/>
    </source>
</evidence>
<dbReference type="AlphaFoldDB" id="A0AAN7BD69"/>
<reference evidence="2" key="1">
    <citation type="journal article" date="2023" name="Mol. Phylogenet. Evol.">
        <title>Genome-scale phylogeny and comparative genomics of the fungal order Sordariales.</title>
        <authorList>
            <person name="Hensen N."/>
            <person name="Bonometti L."/>
            <person name="Westerberg I."/>
            <person name="Brannstrom I.O."/>
            <person name="Guillou S."/>
            <person name="Cros-Aarteil S."/>
            <person name="Calhoun S."/>
            <person name="Haridas S."/>
            <person name="Kuo A."/>
            <person name="Mondo S."/>
            <person name="Pangilinan J."/>
            <person name="Riley R."/>
            <person name="LaButti K."/>
            <person name="Andreopoulos B."/>
            <person name="Lipzen A."/>
            <person name="Chen C."/>
            <person name="Yan M."/>
            <person name="Daum C."/>
            <person name="Ng V."/>
            <person name="Clum A."/>
            <person name="Steindorff A."/>
            <person name="Ohm R.A."/>
            <person name="Martin F."/>
            <person name="Silar P."/>
            <person name="Natvig D.O."/>
            <person name="Lalanne C."/>
            <person name="Gautier V."/>
            <person name="Ament-Velasquez S.L."/>
            <person name="Kruys A."/>
            <person name="Hutchinson M.I."/>
            <person name="Powell A.J."/>
            <person name="Barry K."/>
            <person name="Miller A.N."/>
            <person name="Grigoriev I.V."/>
            <person name="Debuchy R."/>
            <person name="Gladieux P."/>
            <person name="Hiltunen Thoren M."/>
            <person name="Johannesson H."/>
        </authorList>
    </citation>
    <scope>NUCLEOTIDE SEQUENCE</scope>
    <source>
        <strain evidence="2">PSN293</strain>
    </source>
</reference>
<proteinExistence type="predicted"/>
<sequence>MIPPHLRLKYFVFIFWFLFISHSLWSSNWRFCRGCQLRGYRILGGLVGIRKRTSSWRWISLGGIASIGDFVSRHSNPLLDGFLSSFCWEGAVWIIWHGIEGLYQNIHRPSRCTSWQQSRARSSGRGISKTFNLRAIHHVRFLTFQGYYTRGRLLGIHRESETAYLHAQSGL</sequence>
<feature type="signal peptide" evidence="1">
    <location>
        <begin position="1"/>
        <end position="26"/>
    </location>
</feature>
<accession>A0AAN7BD69</accession>
<protein>
    <recommendedName>
        <fullName evidence="4">Secreted protein</fullName>
    </recommendedName>
</protein>
<evidence type="ECO:0000256" key="1">
    <source>
        <dbReference type="SAM" id="SignalP"/>
    </source>
</evidence>
<organism evidence="2 3">
    <name type="scientific">Rhypophila decipiens</name>
    <dbReference type="NCBI Taxonomy" id="261697"/>
    <lineage>
        <taxon>Eukaryota</taxon>
        <taxon>Fungi</taxon>
        <taxon>Dikarya</taxon>
        <taxon>Ascomycota</taxon>
        <taxon>Pezizomycotina</taxon>
        <taxon>Sordariomycetes</taxon>
        <taxon>Sordariomycetidae</taxon>
        <taxon>Sordariales</taxon>
        <taxon>Naviculisporaceae</taxon>
        <taxon>Rhypophila</taxon>
    </lineage>
</organism>
<gene>
    <name evidence="2" type="ORF">QBC37DRAFT_166222</name>
</gene>